<reference evidence="2" key="1">
    <citation type="submission" date="2021-12" db="EMBL/GenBank/DDBJ databases">
        <authorList>
            <person name="Zaccaron A."/>
            <person name="Stergiopoulos I."/>
        </authorList>
    </citation>
    <scope>NUCLEOTIDE SEQUENCE</scope>
    <source>
        <strain evidence="2">Race5_Kim</strain>
    </source>
</reference>
<keyword evidence="3" id="KW-1185">Reference proteome</keyword>
<dbReference type="GeneID" id="71992120"/>
<accession>A0A9Q8PH99</accession>
<gene>
    <name evidence="2" type="ORF">CLAFUR5_12242</name>
</gene>
<dbReference type="RefSeq" id="XP_047766851.1">
    <property type="nucleotide sequence ID" value="XM_047911390.1"/>
</dbReference>
<dbReference type="KEGG" id="ffu:CLAFUR5_12242"/>
<dbReference type="EMBL" id="CP090172">
    <property type="protein sequence ID" value="UJO22485.1"/>
    <property type="molecule type" value="Genomic_DNA"/>
</dbReference>
<proteinExistence type="predicted"/>
<organism evidence="2 3">
    <name type="scientific">Passalora fulva</name>
    <name type="common">Tomato leaf mold</name>
    <name type="synonym">Cladosporium fulvum</name>
    <dbReference type="NCBI Taxonomy" id="5499"/>
    <lineage>
        <taxon>Eukaryota</taxon>
        <taxon>Fungi</taxon>
        <taxon>Dikarya</taxon>
        <taxon>Ascomycota</taxon>
        <taxon>Pezizomycotina</taxon>
        <taxon>Dothideomycetes</taxon>
        <taxon>Dothideomycetidae</taxon>
        <taxon>Mycosphaerellales</taxon>
        <taxon>Mycosphaerellaceae</taxon>
        <taxon>Fulvia</taxon>
    </lineage>
</organism>
<sequence length="196" mass="21779">MAHPITLVIIAIMALVSLSSATTSTAAAVQRVEAIPTQAMAAEPTSTVICNDACFGVDRADIVDAVNHYCDDFGEWTYPIDGEAARLSWNYTAILEGTGVRHFRGTFEEGRVDVSIDMIEEKPCDPPIQMNRDACYKNLMNPVDDCNDQTENDKQGGYYTSGCLRYWVNPNPYWQVRRHARVHADDGDPKWCLNAA</sequence>
<evidence type="ECO:0000256" key="1">
    <source>
        <dbReference type="SAM" id="SignalP"/>
    </source>
</evidence>
<evidence type="ECO:0000313" key="3">
    <source>
        <dbReference type="Proteomes" id="UP000756132"/>
    </source>
</evidence>
<reference evidence="2" key="2">
    <citation type="journal article" date="2022" name="Microb. Genom.">
        <title>A chromosome-scale genome assembly of the tomato pathogen Cladosporium fulvum reveals a compartmentalized genome architecture and the presence of a dispensable chromosome.</title>
        <authorList>
            <person name="Zaccaron A.Z."/>
            <person name="Chen L.H."/>
            <person name="Samaras A."/>
            <person name="Stergiopoulos I."/>
        </authorList>
    </citation>
    <scope>NUCLEOTIDE SEQUENCE</scope>
    <source>
        <strain evidence="2">Race5_Kim</strain>
    </source>
</reference>
<name>A0A9Q8PH99_PASFU</name>
<dbReference type="OrthoDB" id="73875at2759"/>
<keyword evidence="1" id="KW-0732">Signal</keyword>
<feature type="chain" id="PRO_5040355073" evidence="1">
    <location>
        <begin position="22"/>
        <end position="196"/>
    </location>
</feature>
<dbReference type="AlphaFoldDB" id="A0A9Q8PH99"/>
<protein>
    <submittedName>
        <fullName evidence="2">Uncharacterized protein</fullName>
    </submittedName>
</protein>
<feature type="signal peptide" evidence="1">
    <location>
        <begin position="1"/>
        <end position="21"/>
    </location>
</feature>
<dbReference type="Proteomes" id="UP000756132">
    <property type="component" value="Chromosome 10"/>
</dbReference>
<evidence type="ECO:0000313" key="2">
    <source>
        <dbReference type="EMBL" id="UJO22485.1"/>
    </source>
</evidence>